<evidence type="ECO:0000313" key="5">
    <source>
        <dbReference type="EMBL" id="RYC29943.1"/>
    </source>
</evidence>
<dbReference type="SMART" id="SM00895">
    <property type="entry name" value="FCD"/>
    <property type="match status" value="1"/>
</dbReference>
<dbReference type="OrthoDB" id="9788098at2"/>
<organism evidence="5 6">
    <name type="scientific">Lichenibacterium minor</name>
    <dbReference type="NCBI Taxonomy" id="2316528"/>
    <lineage>
        <taxon>Bacteria</taxon>
        <taxon>Pseudomonadati</taxon>
        <taxon>Pseudomonadota</taxon>
        <taxon>Alphaproteobacteria</taxon>
        <taxon>Hyphomicrobiales</taxon>
        <taxon>Lichenihabitantaceae</taxon>
        <taxon>Lichenibacterium</taxon>
    </lineage>
</organism>
<reference evidence="5 6" key="1">
    <citation type="submission" date="2018-12" db="EMBL/GenBank/DDBJ databases">
        <authorList>
            <person name="Grouzdev D.S."/>
            <person name="Krutkina M.S."/>
        </authorList>
    </citation>
    <scope>NUCLEOTIDE SEQUENCE [LARGE SCALE GENOMIC DNA]</scope>
    <source>
        <strain evidence="5 6">RmlP026</strain>
    </source>
</reference>
<dbReference type="CDD" id="cd07377">
    <property type="entry name" value="WHTH_GntR"/>
    <property type="match status" value="1"/>
</dbReference>
<dbReference type="InterPro" id="IPR036390">
    <property type="entry name" value="WH_DNA-bd_sf"/>
</dbReference>
<dbReference type="EMBL" id="QYBB01000036">
    <property type="protein sequence ID" value="RYC29943.1"/>
    <property type="molecule type" value="Genomic_DNA"/>
</dbReference>
<keyword evidence="6" id="KW-1185">Reference proteome</keyword>
<sequence>MVERVLSLAPSLSRLPRVTLSGQVAGAMRDAVLSGLFRPGQQMNEADLATRFAVSRGPVREAMQRLVQEGLLVGHPHRGVFVVELTEADLADVYLAREAIEGAALRRIAALPDRAALRLRLAAEAERMAEAVAAENWREVADADLAFHRALVDAAASPRLSRMFDTVQAETRLCLHLLMAGYRSSAELAAEHRRLAALATGDDLAAAQAELGRHLADPIHILRRIGAPGSGASAP</sequence>
<dbReference type="InterPro" id="IPR036388">
    <property type="entry name" value="WH-like_DNA-bd_sf"/>
</dbReference>
<dbReference type="PANTHER" id="PTHR43537">
    <property type="entry name" value="TRANSCRIPTIONAL REGULATOR, GNTR FAMILY"/>
    <property type="match status" value="1"/>
</dbReference>
<dbReference type="Pfam" id="PF07729">
    <property type="entry name" value="FCD"/>
    <property type="match status" value="1"/>
</dbReference>
<dbReference type="InterPro" id="IPR000524">
    <property type="entry name" value="Tscrpt_reg_HTH_GntR"/>
</dbReference>
<dbReference type="SMART" id="SM00345">
    <property type="entry name" value="HTH_GNTR"/>
    <property type="match status" value="1"/>
</dbReference>
<dbReference type="SUPFAM" id="SSF46785">
    <property type="entry name" value="Winged helix' DNA-binding domain"/>
    <property type="match status" value="1"/>
</dbReference>
<evidence type="ECO:0000256" key="3">
    <source>
        <dbReference type="ARBA" id="ARBA00023163"/>
    </source>
</evidence>
<dbReference type="GO" id="GO:0003700">
    <property type="term" value="F:DNA-binding transcription factor activity"/>
    <property type="evidence" value="ECO:0007669"/>
    <property type="project" value="InterPro"/>
</dbReference>
<proteinExistence type="predicted"/>
<dbReference type="PANTHER" id="PTHR43537:SF45">
    <property type="entry name" value="GNTR FAMILY REGULATORY PROTEIN"/>
    <property type="match status" value="1"/>
</dbReference>
<feature type="domain" description="HTH gntR-type" evidence="4">
    <location>
        <begin position="18"/>
        <end position="85"/>
    </location>
</feature>
<dbReference type="Gene3D" id="1.20.120.530">
    <property type="entry name" value="GntR ligand-binding domain-like"/>
    <property type="match status" value="1"/>
</dbReference>
<name>A0A4Q2U0J9_9HYPH</name>
<comment type="caution">
    <text evidence="5">The sequence shown here is derived from an EMBL/GenBank/DDBJ whole genome shotgun (WGS) entry which is preliminary data.</text>
</comment>
<dbReference type="Proteomes" id="UP000290759">
    <property type="component" value="Unassembled WGS sequence"/>
</dbReference>
<dbReference type="InterPro" id="IPR011711">
    <property type="entry name" value="GntR_C"/>
</dbReference>
<gene>
    <name evidence="5" type="ORF">D3273_21480</name>
</gene>
<evidence type="ECO:0000256" key="2">
    <source>
        <dbReference type="ARBA" id="ARBA00023125"/>
    </source>
</evidence>
<dbReference type="SUPFAM" id="SSF48008">
    <property type="entry name" value="GntR ligand-binding domain-like"/>
    <property type="match status" value="1"/>
</dbReference>
<accession>A0A4Q2U0J9</accession>
<dbReference type="AlphaFoldDB" id="A0A4Q2U0J9"/>
<dbReference type="Pfam" id="PF00392">
    <property type="entry name" value="GntR"/>
    <property type="match status" value="1"/>
</dbReference>
<keyword evidence="1" id="KW-0805">Transcription regulation</keyword>
<keyword evidence="3" id="KW-0804">Transcription</keyword>
<protein>
    <submittedName>
        <fullName evidence="5">GntR family transcriptional regulator</fullName>
    </submittedName>
</protein>
<dbReference type="Gene3D" id="1.10.10.10">
    <property type="entry name" value="Winged helix-like DNA-binding domain superfamily/Winged helix DNA-binding domain"/>
    <property type="match status" value="1"/>
</dbReference>
<evidence type="ECO:0000259" key="4">
    <source>
        <dbReference type="PROSITE" id="PS50949"/>
    </source>
</evidence>
<dbReference type="PRINTS" id="PR00035">
    <property type="entry name" value="HTHGNTR"/>
</dbReference>
<dbReference type="PROSITE" id="PS50949">
    <property type="entry name" value="HTH_GNTR"/>
    <property type="match status" value="1"/>
</dbReference>
<dbReference type="GO" id="GO:0003677">
    <property type="term" value="F:DNA binding"/>
    <property type="evidence" value="ECO:0007669"/>
    <property type="project" value="UniProtKB-KW"/>
</dbReference>
<evidence type="ECO:0000313" key="6">
    <source>
        <dbReference type="Proteomes" id="UP000290759"/>
    </source>
</evidence>
<keyword evidence="2" id="KW-0238">DNA-binding</keyword>
<dbReference type="InterPro" id="IPR008920">
    <property type="entry name" value="TF_FadR/GntR_C"/>
</dbReference>
<reference evidence="5 6" key="2">
    <citation type="submission" date="2019-02" db="EMBL/GenBank/DDBJ databases">
        <title>'Lichenibacterium ramalinii' gen. nov. sp. nov., 'Lichenibacterium minor' gen. nov. sp. nov.</title>
        <authorList>
            <person name="Pankratov T."/>
        </authorList>
    </citation>
    <scope>NUCLEOTIDE SEQUENCE [LARGE SCALE GENOMIC DNA]</scope>
    <source>
        <strain evidence="5 6">RmlP026</strain>
    </source>
</reference>
<evidence type="ECO:0000256" key="1">
    <source>
        <dbReference type="ARBA" id="ARBA00023015"/>
    </source>
</evidence>